<dbReference type="PANTHER" id="PTHR43818">
    <property type="entry name" value="BCDNA.GH03377"/>
    <property type="match status" value="1"/>
</dbReference>
<reference evidence="3" key="1">
    <citation type="journal article" date="2014" name="Int. J. Syst. Evol. Microbiol.">
        <title>Complete genome sequence of Corynebacterium casei LMG S-19264T (=DSM 44701T), isolated from a smear-ripened cheese.</title>
        <authorList>
            <consortium name="US DOE Joint Genome Institute (JGI-PGF)"/>
            <person name="Walter F."/>
            <person name="Albersmeier A."/>
            <person name="Kalinowski J."/>
            <person name="Ruckert C."/>
        </authorList>
    </citation>
    <scope>NUCLEOTIDE SEQUENCE</scope>
    <source>
        <strain evidence="3">CGMCC 1.15966</strain>
    </source>
</reference>
<dbReference type="Gene3D" id="3.30.360.10">
    <property type="entry name" value="Dihydrodipicolinate Reductase, domain 2"/>
    <property type="match status" value="1"/>
</dbReference>
<feature type="domain" description="Gfo/Idh/MocA-like oxidoreductase N-terminal" evidence="1">
    <location>
        <begin position="35"/>
        <end position="156"/>
    </location>
</feature>
<dbReference type="InterPro" id="IPR043906">
    <property type="entry name" value="Gfo/Idh/MocA_OxRdtase_bact_C"/>
</dbReference>
<dbReference type="Gene3D" id="3.40.50.720">
    <property type="entry name" value="NAD(P)-binding Rossmann-like Domain"/>
    <property type="match status" value="1"/>
</dbReference>
<evidence type="ECO:0000313" key="4">
    <source>
        <dbReference type="Proteomes" id="UP000614460"/>
    </source>
</evidence>
<evidence type="ECO:0000259" key="2">
    <source>
        <dbReference type="Pfam" id="PF19051"/>
    </source>
</evidence>
<dbReference type="EMBL" id="BMKM01000009">
    <property type="protein sequence ID" value="GGE29797.1"/>
    <property type="molecule type" value="Genomic_DNA"/>
</dbReference>
<evidence type="ECO:0000313" key="3">
    <source>
        <dbReference type="EMBL" id="GGE29797.1"/>
    </source>
</evidence>
<protein>
    <submittedName>
        <fullName evidence="3">Dehydrogenase</fullName>
    </submittedName>
</protein>
<dbReference type="Pfam" id="PF01408">
    <property type="entry name" value="GFO_IDH_MocA"/>
    <property type="match status" value="1"/>
</dbReference>
<dbReference type="PANTHER" id="PTHR43818:SF5">
    <property type="entry name" value="OXIDOREDUCTASE FAMILY PROTEIN"/>
    <property type="match status" value="1"/>
</dbReference>
<dbReference type="Pfam" id="PF19051">
    <property type="entry name" value="GFO_IDH_MocA_C2"/>
    <property type="match status" value="1"/>
</dbReference>
<organism evidence="3 4">
    <name type="scientific">Sphingobacterium cellulitidis</name>
    <dbReference type="NCBI Taxonomy" id="1768011"/>
    <lineage>
        <taxon>Bacteria</taxon>
        <taxon>Pseudomonadati</taxon>
        <taxon>Bacteroidota</taxon>
        <taxon>Sphingobacteriia</taxon>
        <taxon>Sphingobacteriales</taxon>
        <taxon>Sphingobacteriaceae</taxon>
        <taxon>Sphingobacterium</taxon>
    </lineage>
</organism>
<dbReference type="SUPFAM" id="SSF55347">
    <property type="entry name" value="Glyceraldehyde-3-phosphate dehydrogenase-like, C-terminal domain"/>
    <property type="match status" value="1"/>
</dbReference>
<accession>A0A8H9G0W2</accession>
<name>A0A8H9G0W2_9SPHI</name>
<dbReference type="GO" id="GO:0000166">
    <property type="term" value="F:nucleotide binding"/>
    <property type="evidence" value="ECO:0007669"/>
    <property type="project" value="InterPro"/>
</dbReference>
<dbReference type="InterPro" id="IPR000683">
    <property type="entry name" value="Gfo/Idh/MocA-like_OxRdtase_N"/>
</dbReference>
<sequence>MSISRREFIYKSALLFPALHLSSLYGRSSAQSTLRVGAIGIKGMGWSDLSSILKVSNVSCTAICDVDDAVIQDRLKQLNDLGQKPKVYKDYQDLLKDSEVDAVIIGTPDHWHCLMLVDACKAGKAVYIEKPIGNSIVECNTMLEAKDKYKSIVQVGQWQRSQKHFKDAIEFVHSGQLGKIRLVKAWAYLGWKKRVPVEPDGPVPAGVDYKSWLGPAKTRPFNPNRFHYNFRWYWDYAGGLMTDWGVHLLDYALLGMKVSDPKSIMAAGGKFAYPDDAGDTPDTLTTVYEFDDFNIQWEHATSISGGPYSREHGIAFIGNNGTLVLDRNGWEVIPEMDRMTAVPYQKKVDNGLDLHMQNFVEAIRTKNSNILNAPLEVGSHIAKFSQMGNIAYRTGKKIYWEKEKQRFKESEANKLLAAGYHNGYKIPNV</sequence>
<evidence type="ECO:0000259" key="1">
    <source>
        <dbReference type="Pfam" id="PF01408"/>
    </source>
</evidence>
<dbReference type="AlphaFoldDB" id="A0A8H9G0W2"/>
<dbReference type="InterPro" id="IPR036291">
    <property type="entry name" value="NAD(P)-bd_dom_sf"/>
</dbReference>
<comment type="caution">
    <text evidence="3">The sequence shown here is derived from an EMBL/GenBank/DDBJ whole genome shotgun (WGS) entry which is preliminary data.</text>
</comment>
<feature type="domain" description="Gfo/Idh/MocA-like oxidoreductase bacterial type C-terminal" evidence="2">
    <location>
        <begin position="190"/>
        <end position="422"/>
    </location>
</feature>
<dbReference type="SUPFAM" id="SSF51735">
    <property type="entry name" value="NAD(P)-binding Rossmann-fold domains"/>
    <property type="match status" value="1"/>
</dbReference>
<reference evidence="3" key="2">
    <citation type="submission" date="2020-09" db="EMBL/GenBank/DDBJ databases">
        <authorList>
            <person name="Sun Q."/>
            <person name="Zhou Y."/>
        </authorList>
    </citation>
    <scope>NUCLEOTIDE SEQUENCE</scope>
    <source>
        <strain evidence="3">CGMCC 1.15966</strain>
    </source>
</reference>
<dbReference type="RefSeq" id="WP_182499514.1">
    <property type="nucleotide sequence ID" value="NZ_BMKM01000009.1"/>
</dbReference>
<keyword evidence="4" id="KW-1185">Reference proteome</keyword>
<gene>
    <name evidence="3" type="ORF">GCM10011516_29490</name>
</gene>
<dbReference type="InterPro" id="IPR050463">
    <property type="entry name" value="Gfo/Idh/MocA_oxidrdct_glycsds"/>
</dbReference>
<proteinExistence type="predicted"/>
<dbReference type="Proteomes" id="UP000614460">
    <property type="component" value="Unassembled WGS sequence"/>
</dbReference>